<keyword evidence="1" id="KW-0560">Oxidoreductase</keyword>
<sequence length="409" mass="46899">MRLSFNNTETAFAYKSNKELQASRFLFGTMNYPWFSALGVRVTPFLMKTGLPVHGIIRKTIFKQFVGGETLEQTADVARRLGEYGVQVILDYGVEAKEGEENFDHARDEFIRVINYAATQPNIPYISVKITGIARFELLKIMNSAPRLRSGIHDHEEEGAEWERVRERMYDICEVAAEKNVGVLIDAEESWIQDPIDRLSVEMMEIFNREKCIVYNTIQLYRHDRLNFLRMYHSIAKQRGFILGVKIVRGAYMEKERTRAQLMGYPSPIQQDKSFTDGDYNTAVEYCIDNINDIATIIATHNEYSNLRAAELLDEKGIPHNHKHIHFSQLYGMSDNITFNLAKAGYSVSKYLPFGPIRDVIPYLMRRAQENSSINGQTSREVILTRTELRRRAKAAKAAKHAAKAKPAV</sequence>
<evidence type="ECO:0000259" key="2">
    <source>
        <dbReference type="Pfam" id="PF01619"/>
    </source>
</evidence>
<accession>A0A1I5VRC7</accession>
<dbReference type="GO" id="GO:0004657">
    <property type="term" value="F:proline dehydrogenase activity"/>
    <property type="evidence" value="ECO:0007669"/>
    <property type="project" value="InterPro"/>
</dbReference>
<dbReference type="GO" id="GO:0071949">
    <property type="term" value="F:FAD binding"/>
    <property type="evidence" value="ECO:0007669"/>
    <property type="project" value="TreeGrafter"/>
</dbReference>
<dbReference type="Gene3D" id="3.20.20.220">
    <property type="match status" value="1"/>
</dbReference>
<name>A0A1I5VRC7_9BACT</name>
<dbReference type="AlphaFoldDB" id="A0A1I5VRC7"/>
<dbReference type="InterPro" id="IPR015659">
    <property type="entry name" value="Proline_oxidase"/>
</dbReference>
<dbReference type="Pfam" id="PF01619">
    <property type="entry name" value="Pro_dh"/>
    <property type="match status" value="1"/>
</dbReference>
<evidence type="ECO:0000256" key="1">
    <source>
        <dbReference type="ARBA" id="ARBA00023002"/>
    </source>
</evidence>
<dbReference type="GO" id="GO:0010133">
    <property type="term" value="P:L-proline catabolic process to L-glutamate"/>
    <property type="evidence" value="ECO:0007669"/>
    <property type="project" value="TreeGrafter"/>
</dbReference>
<evidence type="ECO:0000313" key="3">
    <source>
        <dbReference type="EMBL" id="SFQ10059.1"/>
    </source>
</evidence>
<dbReference type="Proteomes" id="UP000199031">
    <property type="component" value="Unassembled WGS sequence"/>
</dbReference>
<reference evidence="3 4" key="1">
    <citation type="submission" date="2016-10" db="EMBL/GenBank/DDBJ databases">
        <authorList>
            <person name="de Groot N.N."/>
        </authorList>
    </citation>
    <scope>NUCLEOTIDE SEQUENCE [LARGE SCALE GENOMIC DNA]</scope>
    <source>
        <strain evidence="3 4">DSM 28286</strain>
    </source>
</reference>
<evidence type="ECO:0000313" key="4">
    <source>
        <dbReference type="Proteomes" id="UP000199031"/>
    </source>
</evidence>
<dbReference type="PANTHER" id="PTHR13914">
    <property type="entry name" value="PROLINE OXIDASE"/>
    <property type="match status" value="1"/>
</dbReference>
<keyword evidence="4" id="KW-1185">Reference proteome</keyword>
<proteinExistence type="predicted"/>
<organism evidence="3 4">
    <name type="scientific">Parafilimonas terrae</name>
    <dbReference type="NCBI Taxonomy" id="1465490"/>
    <lineage>
        <taxon>Bacteria</taxon>
        <taxon>Pseudomonadati</taxon>
        <taxon>Bacteroidota</taxon>
        <taxon>Chitinophagia</taxon>
        <taxon>Chitinophagales</taxon>
        <taxon>Chitinophagaceae</taxon>
        <taxon>Parafilimonas</taxon>
    </lineage>
</organism>
<feature type="domain" description="Proline dehydrogenase" evidence="2">
    <location>
        <begin position="78"/>
        <end position="379"/>
    </location>
</feature>
<dbReference type="STRING" id="1465490.SAMN05444277_105144"/>
<dbReference type="RefSeq" id="WP_090657936.1">
    <property type="nucleotide sequence ID" value="NZ_FOXQ01000005.1"/>
</dbReference>
<dbReference type="SUPFAM" id="SSF51730">
    <property type="entry name" value="FAD-linked oxidoreductase"/>
    <property type="match status" value="1"/>
</dbReference>
<dbReference type="OrthoDB" id="1401444at2"/>
<dbReference type="EMBL" id="FOXQ01000005">
    <property type="protein sequence ID" value="SFQ10059.1"/>
    <property type="molecule type" value="Genomic_DNA"/>
</dbReference>
<dbReference type="InterPro" id="IPR002872">
    <property type="entry name" value="Proline_DH_dom"/>
</dbReference>
<dbReference type="PANTHER" id="PTHR13914:SF0">
    <property type="entry name" value="PROLINE DEHYDROGENASE 1, MITOCHONDRIAL"/>
    <property type="match status" value="1"/>
</dbReference>
<dbReference type="InterPro" id="IPR029041">
    <property type="entry name" value="FAD-linked_oxidoreductase-like"/>
</dbReference>
<gene>
    <name evidence="3" type="ORF">SAMN05444277_105144</name>
</gene>
<protein>
    <submittedName>
        <fullName evidence="3">L-proline dehydrogenase</fullName>
    </submittedName>
</protein>